<dbReference type="SUPFAM" id="SSF51735">
    <property type="entry name" value="NAD(P)-binding Rossmann-fold domains"/>
    <property type="match status" value="1"/>
</dbReference>
<dbReference type="Gene3D" id="3.40.50.720">
    <property type="entry name" value="NAD(P)-binding Rossmann-like Domain"/>
    <property type="match status" value="1"/>
</dbReference>
<dbReference type="InterPro" id="IPR011032">
    <property type="entry name" value="GroES-like_sf"/>
</dbReference>
<proteinExistence type="predicted"/>
<gene>
    <name evidence="2" type="ORF">MCHLO_12031</name>
</gene>
<feature type="domain" description="Enoyl reductase (ER)" evidence="1">
    <location>
        <begin position="14"/>
        <end position="345"/>
    </location>
</feature>
<dbReference type="Pfam" id="PF08240">
    <property type="entry name" value="ADH_N"/>
    <property type="match status" value="1"/>
</dbReference>
<organism evidence="2 3">
    <name type="scientific">Mycena chlorophos</name>
    <name type="common">Agaric fungus</name>
    <name type="synonym">Agaricus chlorophos</name>
    <dbReference type="NCBI Taxonomy" id="658473"/>
    <lineage>
        <taxon>Eukaryota</taxon>
        <taxon>Fungi</taxon>
        <taxon>Dikarya</taxon>
        <taxon>Basidiomycota</taxon>
        <taxon>Agaricomycotina</taxon>
        <taxon>Agaricomycetes</taxon>
        <taxon>Agaricomycetidae</taxon>
        <taxon>Agaricales</taxon>
        <taxon>Marasmiineae</taxon>
        <taxon>Mycenaceae</taxon>
        <taxon>Mycena</taxon>
    </lineage>
</organism>
<accession>A0ABQ0LVX8</accession>
<dbReference type="InterPro" id="IPR020843">
    <property type="entry name" value="ER"/>
</dbReference>
<protein>
    <recommendedName>
        <fullName evidence="1">Enoyl reductase (ER) domain-containing protein</fullName>
    </recommendedName>
</protein>
<evidence type="ECO:0000259" key="1">
    <source>
        <dbReference type="SMART" id="SM00829"/>
    </source>
</evidence>
<dbReference type="Proteomes" id="UP000815677">
    <property type="component" value="Unassembled WGS sequence"/>
</dbReference>
<dbReference type="InterPro" id="IPR036291">
    <property type="entry name" value="NAD(P)-bd_dom_sf"/>
</dbReference>
<dbReference type="PANTHER" id="PTHR45348">
    <property type="entry name" value="HYPOTHETICAL OXIDOREDUCTASE (EUROFUNG)"/>
    <property type="match status" value="1"/>
</dbReference>
<dbReference type="PANTHER" id="PTHR45348:SF3">
    <property type="entry name" value="ENOYL REDUCTASE (ER) DOMAIN-CONTAINING PROTEIN"/>
    <property type="match status" value="1"/>
</dbReference>
<dbReference type="Gene3D" id="3.90.180.10">
    <property type="entry name" value="Medium-chain alcohol dehydrogenases, catalytic domain"/>
    <property type="match status" value="1"/>
</dbReference>
<dbReference type="InterPro" id="IPR013154">
    <property type="entry name" value="ADH-like_N"/>
</dbReference>
<keyword evidence="3" id="KW-1185">Reference proteome</keyword>
<dbReference type="EMBL" id="DF848947">
    <property type="protein sequence ID" value="GAT55243.1"/>
    <property type="molecule type" value="Genomic_DNA"/>
</dbReference>
<reference evidence="2" key="1">
    <citation type="submission" date="2014-09" db="EMBL/GenBank/DDBJ databases">
        <title>Genome sequence of the luminous mushroom Mycena chlorophos for searching fungal bioluminescence genes.</title>
        <authorList>
            <person name="Tanaka Y."/>
            <person name="Kasuga D."/>
            <person name="Oba Y."/>
            <person name="Hase S."/>
            <person name="Sato K."/>
            <person name="Oba Y."/>
            <person name="Sakakibara Y."/>
        </authorList>
    </citation>
    <scope>NUCLEOTIDE SEQUENCE</scope>
</reference>
<sequence length="383" mass="41126">MPAKHTAVSILSKGVVGSIEVDKPAPGPGDVLLKVEYASMIAFDTYMADLGYAVKEGGYPITLGNNASGTVERVGEGVSGVKVGDRIAAFSPHIFDRERLQGTMQEHIVLPDHFCAKIPDNLALDAAATIPDNFVTAFYTLFDHLGLPIPSPLPATSPPPNASVAILVYGAGTTTGQYLIQLLHASGYTNIVVTASSRHHNLLRSLGATHTLDYASKTLAADMAIATAKIAPLVRAGGKVAILLPIKVGDTVAVGDAGMRSTIPEEENRFAQGVELKYVKTFTYHQNNDVLKNELMSKILPPVLAKGIIMPNRVRLLDRGATLKERVEEGLDLLRNNKVSGENIIVKVAWWPCGLYSNATRCNTIKVGISISSIEELRRRIEV</sequence>
<evidence type="ECO:0000313" key="2">
    <source>
        <dbReference type="EMBL" id="GAT55243.1"/>
    </source>
</evidence>
<dbReference type="SMART" id="SM00829">
    <property type="entry name" value="PKS_ER"/>
    <property type="match status" value="1"/>
</dbReference>
<dbReference type="CDD" id="cd08249">
    <property type="entry name" value="enoyl_reductase_like"/>
    <property type="match status" value="1"/>
</dbReference>
<dbReference type="InterPro" id="IPR047122">
    <property type="entry name" value="Trans-enoyl_RdTase-like"/>
</dbReference>
<evidence type="ECO:0000313" key="3">
    <source>
        <dbReference type="Proteomes" id="UP000815677"/>
    </source>
</evidence>
<name>A0ABQ0LVX8_MYCCL</name>
<dbReference type="SUPFAM" id="SSF50129">
    <property type="entry name" value="GroES-like"/>
    <property type="match status" value="1"/>
</dbReference>